<gene>
    <name evidence="2" type="ORF">FHS59_003611</name>
</gene>
<comment type="caution">
    <text evidence="2">The sequence shown here is derived from an EMBL/GenBank/DDBJ whole genome shotgun (WGS) entry which is preliminary data.</text>
</comment>
<protein>
    <submittedName>
        <fullName evidence="2">RimJ/RimL family protein N-acetyltransferase</fullName>
    </submittedName>
</protein>
<dbReference type="PANTHER" id="PTHR43610:SF1">
    <property type="entry name" value="N-ACETYLTRANSFERASE DOMAIN-CONTAINING PROTEIN"/>
    <property type="match status" value="1"/>
</dbReference>
<dbReference type="EMBL" id="JACIJO010000003">
    <property type="protein sequence ID" value="MBB6327968.1"/>
    <property type="molecule type" value="Genomic_DNA"/>
</dbReference>
<proteinExistence type="predicted"/>
<dbReference type="InterPro" id="IPR000182">
    <property type="entry name" value="GNAT_dom"/>
</dbReference>
<dbReference type="Proteomes" id="UP000588604">
    <property type="component" value="Unassembled WGS sequence"/>
</dbReference>
<keyword evidence="3" id="KW-1185">Reference proteome</keyword>
<dbReference type="Gene3D" id="3.40.630.30">
    <property type="match status" value="1"/>
</dbReference>
<reference evidence="2 3" key="1">
    <citation type="submission" date="2020-08" db="EMBL/GenBank/DDBJ databases">
        <title>Genomic Encyclopedia of Type Strains, Phase IV (KMG-IV): sequencing the most valuable type-strain genomes for metagenomic binning, comparative biology and taxonomic classification.</title>
        <authorList>
            <person name="Goeker M."/>
        </authorList>
    </citation>
    <scope>NUCLEOTIDE SEQUENCE [LARGE SCALE GENOMIC DNA]</scope>
    <source>
        <strain evidence="2 3">DSM 102044</strain>
    </source>
</reference>
<evidence type="ECO:0000259" key="1">
    <source>
        <dbReference type="PROSITE" id="PS51186"/>
    </source>
</evidence>
<organism evidence="2 3">
    <name type="scientific">Algoriphagus iocasae</name>
    <dbReference type="NCBI Taxonomy" id="1836499"/>
    <lineage>
        <taxon>Bacteria</taxon>
        <taxon>Pseudomonadati</taxon>
        <taxon>Bacteroidota</taxon>
        <taxon>Cytophagia</taxon>
        <taxon>Cytophagales</taxon>
        <taxon>Cyclobacteriaceae</taxon>
        <taxon>Algoriphagus</taxon>
    </lineage>
</organism>
<dbReference type="GO" id="GO:0016747">
    <property type="term" value="F:acyltransferase activity, transferring groups other than amino-acyl groups"/>
    <property type="evidence" value="ECO:0007669"/>
    <property type="project" value="InterPro"/>
</dbReference>
<keyword evidence="2" id="KW-0808">Transferase</keyword>
<dbReference type="PANTHER" id="PTHR43610">
    <property type="entry name" value="BLL6696 PROTEIN"/>
    <property type="match status" value="1"/>
</dbReference>
<sequence length="187" mass="21582">MIQKVLILENEKVLLRPISEQDFSSLKPLCNDPDMWTWFTFDLSTEEGFSDWVIPALAHQRIQFTVVDKTSGKVAGSTAFGSFSPRDQRLEIGWTWLGKEFQGTGINQEMKYLMLEHCFESLKLMRVEIKTDVLNLPARKALLKLGAVEEGVLRSHTLMVKGRRRDTIYYSVLPEEWEKIKEKKSGN</sequence>
<feature type="domain" description="N-acetyltransferase" evidence="1">
    <location>
        <begin position="13"/>
        <end position="175"/>
    </location>
</feature>
<dbReference type="RefSeq" id="WP_184496701.1">
    <property type="nucleotide sequence ID" value="NZ_JACIJO010000003.1"/>
</dbReference>
<dbReference type="Pfam" id="PF13302">
    <property type="entry name" value="Acetyltransf_3"/>
    <property type="match status" value="1"/>
</dbReference>
<dbReference type="PROSITE" id="PS51186">
    <property type="entry name" value="GNAT"/>
    <property type="match status" value="1"/>
</dbReference>
<evidence type="ECO:0000313" key="2">
    <source>
        <dbReference type="EMBL" id="MBB6327968.1"/>
    </source>
</evidence>
<dbReference type="InterPro" id="IPR016181">
    <property type="entry name" value="Acyl_CoA_acyltransferase"/>
</dbReference>
<dbReference type="SUPFAM" id="SSF55729">
    <property type="entry name" value="Acyl-CoA N-acyltransferases (Nat)"/>
    <property type="match status" value="1"/>
</dbReference>
<name>A0A841MZA0_9BACT</name>
<evidence type="ECO:0000313" key="3">
    <source>
        <dbReference type="Proteomes" id="UP000588604"/>
    </source>
</evidence>
<accession>A0A841MZA0</accession>
<dbReference type="AlphaFoldDB" id="A0A841MZA0"/>